<keyword evidence="3" id="KW-1185">Reference proteome</keyword>
<comment type="caution">
    <text evidence="2">The sequence shown here is derived from an EMBL/GenBank/DDBJ whole genome shotgun (WGS) entry which is preliminary data.</text>
</comment>
<sequence length="371" mass="44288">MAFVEPWLPKLHYYSLSNEDHPGFRESYLPLLLWAHMKCPKSEGEHNRLQDEEPVPLKDRRVLRTHRATFAWAQANRFQYYWNAGLRTACWESRCALIECCKKWRIARALKKKPKKKPASTKRRRKKPLTKRQLSLRRRKIAAGRSMAPIKEGRHTIFIDFCPRDIICFRFPAEHLAACVFLEWDTMLTRLPFFQLPYNSDVNLAFEFEDGWERGLGRTAESVRGCLSEASVRGLIMRLHWSWSIGKVPLWTRIYLVTSKKDIPIRPTFRRSKDHRYDFDRLYKADFNCKRKPDYYFFDGKHKFFDACAWFGTYPPNWWIKSPICDFIWKVHRFCRPQGTDDLHNRENNLPEPWDHCLRILGQVSASNDIK</sequence>
<evidence type="ECO:0000256" key="1">
    <source>
        <dbReference type="SAM" id="MobiDB-lite"/>
    </source>
</evidence>
<proteinExistence type="predicted"/>
<feature type="region of interest" description="Disordered" evidence="1">
    <location>
        <begin position="111"/>
        <end position="132"/>
    </location>
</feature>
<reference evidence="3" key="1">
    <citation type="submission" date="2019-06" db="EMBL/GenBank/DDBJ databases">
        <authorList>
            <person name="Broberg M."/>
        </authorList>
    </citation>
    <scope>NUCLEOTIDE SEQUENCE [LARGE SCALE GENOMIC DNA]</scope>
</reference>
<reference evidence="2 3" key="2">
    <citation type="submission" date="2021-10" db="EMBL/GenBank/DDBJ databases">
        <authorList>
            <person name="Piombo E."/>
        </authorList>
    </citation>
    <scope>NUCLEOTIDE SEQUENCE [LARGE SCALE GENOMIC DNA]</scope>
</reference>
<evidence type="ECO:0000313" key="2">
    <source>
        <dbReference type="EMBL" id="CAG9990770.1"/>
    </source>
</evidence>
<evidence type="ECO:0000313" key="3">
    <source>
        <dbReference type="Proteomes" id="UP000754883"/>
    </source>
</evidence>
<dbReference type="AlphaFoldDB" id="A0A9N9Y527"/>
<dbReference type="OrthoDB" id="3596450at2759"/>
<name>A0A9N9Y527_9HYPO</name>
<organism evidence="2 3">
    <name type="scientific">Clonostachys byssicola</name>
    <dbReference type="NCBI Taxonomy" id="160290"/>
    <lineage>
        <taxon>Eukaryota</taxon>
        <taxon>Fungi</taxon>
        <taxon>Dikarya</taxon>
        <taxon>Ascomycota</taxon>
        <taxon>Pezizomycotina</taxon>
        <taxon>Sordariomycetes</taxon>
        <taxon>Hypocreomycetidae</taxon>
        <taxon>Hypocreales</taxon>
        <taxon>Bionectriaceae</taxon>
        <taxon>Clonostachys</taxon>
    </lineage>
</organism>
<dbReference type="EMBL" id="CABFNO020001476">
    <property type="protein sequence ID" value="CAG9990770.1"/>
    <property type="molecule type" value="Genomic_DNA"/>
</dbReference>
<protein>
    <submittedName>
        <fullName evidence="2">Uncharacterized protein</fullName>
    </submittedName>
</protein>
<gene>
    <name evidence="2" type="ORF">CBYS24578_00007017</name>
</gene>
<accession>A0A9N9Y527</accession>
<dbReference type="Proteomes" id="UP000754883">
    <property type="component" value="Unassembled WGS sequence"/>
</dbReference>